<dbReference type="PANTHER" id="PTHR23090:SF9">
    <property type="entry name" value="GLUTAMINE-DEPENDENT NAD(+) SYNTHETASE"/>
    <property type="match status" value="1"/>
</dbReference>
<feature type="binding site" description="in other chain" evidence="8">
    <location>
        <begin position="233"/>
        <end position="234"/>
    </location>
    <ligand>
        <name>deamido-NAD(+)</name>
        <dbReference type="ChEBI" id="CHEBI:58437"/>
        <note>ligand shared between two neighboring subunits</note>
    </ligand>
</feature>
<feature type="binding site" evidence="8">
    <location>
        <begin position="27"/>
        <end position="34"/>
    </location>
    <ligand>
        <name>ATP</name>
        <dbReference type="ChEBI" id="CHEBI:30616"/>
    </ligand>
</feature>
<evidence type="ECO:0000256" key="8">
    <source>
        <dbReference type="HAMAP-Rule" id="MF_00193"/>
    </source>
</evidence>
<dbReference type="OrthoDB" id="9803818at2"/>
<dbReference type="EMBL" id="BJXW01000012">
    <property type="protein sequence ID" value="GEN30985.1"/>
    <property type="molecule type" value="Genomic_DNA"/>
</dbReference>
<evidence type="ECO:0000313" key="12">
    <source>
        <dbReference type="EMBL" id="GEN30985.1"/>
    </source>
</evidence>
<evidence type="ECO:0000256" key="4">
    <source>
        <dbReference type="ARBA" id="ARBA00022741"/>
    </source>
</evidence>
<dbReference type="GO" id="GO:0008795">
    <property type="term" value="F:NAD+ synthase activity"/>
    <property type="evidence" value="ECO:0007669"/>
    <property type="project" value="UniProtKB-UniRule"/>
</dbReference>
<dbReference type="InterPro" id="IPR003694">
    <property type="entry name" value="NAD_synthase"/>
</dbReference>
<evidence type="ECO:0000259" key="11">
    <source>
        <dbReference type="Pfam" id="PF02540"/>
    </source>
</evidence>
<dbReference type="UniPathway" id="UPA00253">
    <property type="reaction ID" value="UER00333"/>
</dbReference>
<comment type="function">
    <text evidence="8">Catalyzes the ATP-dependent amidation of deamido-NAD to form NAD. Uses ammonia as a nitrogen source.</text>
</comment>
<comment type="similarity">
    <text evidence="1 8 9">Belongs to the NAD synthetase family.</text>
</comment>
<keyword evidence="3 8" id="KW-0479">Metal-binding</keyword>
<dbReference type="PANTHER" id="PTHR23090">
    <property type="entry name" value="NH 3 /GLUTAMINE-DEPENDENT NAD + SYNTHETASE"/>
    <property type="match status" value="1"/>
</dbReference>
<dbReference type="InterPro" id="IPR014729">
    <property type="entry name" value="Rossmann-like_a/b/a_fold"/>
</dbReference>
<protein>
    <recommendedName>
        <fullName evidence="8 10">NH(3)-dependent NAD(+) synthetase</fullName>
        <ecNumber evidence="8 10">6.3.1.5</ecNumber>
    </recommendedName>
</protein>
<dbReference type="GO" id="GO:0046872">
    <property type="term" value="F:metal ion binding"/>
    <property type="evidence" value="ECO:0007669"/>
    <property type="project" value="UniProtKB-KW"/>
</dbReference>
<keyword evidence="7 8" id="KW-0520">NAD</keyword>
<feature type="binding site" evidence="8">
    <location>
        <position position="136"/>
    </location>
    <ligand>
        <name>ATP</name>
        <dbReference type="ChEBI" id="CHEBI:30616"/>
    </ligand>
</feature>
<accession>A0A511UWH2</accession>
<dbReference type="InterPro" id="IPR022926">
    <property type="entry name" value="NH(3)-dep_NAD(+)_synth"/>
</dbReference>
<dbReference type="Gene3D" id="3.40.50.620">
    <property type="entry name" value="HUPs"/>
    <property type="match status" value="1"/>
</dbReference>
<dbReference type="NCBIfam" id="TIGR00552">
    <property type="entry name" value="nadE"/>
    <property type="match status" value="1"/>
</dbReference>
<sequence length="245" mass="27710">MKEKVTAIVTWLRKQVALSHTKGLVVGVSGGLDSAVVAFLIKKAFPNQSISVIMPIKSNPVDMAHAKQVNEACGIKEMTIDLTSIHEAMFSRICKELNEDINDDNRRLADANLRARLRMSTLYTVATNYNYLVVGTDNKAEWYTGYFTKYGDGGVDLLPLIDLTKEEVRKMAEFLGVPKEVIEKEPSADLWEGQTDEIEMGTTYDMIDAYLNGHPIPIEHENIIKTMHKRTEHKRNIPTPFYFTE</sequence>
<dbReference type="SUPFAM" id="SSF52402">
    <property type="entry name" value="Adenine nucleotide alpha hydrolases-like"/>
    <property type="match status" value="1"/>
</dbReference>
<dbReference type="AlphaFoldDB" id="A0A511UWH2"/>
<name>A0A511UWH2_9BACI</name>
<reference evidence="12 13" key="1">
    <citation type="submission" date="2019-07" db="EMBL/GenBank/DDBJ databases">
        <title>Whole genome shotgun sequence of Cerasibacillus quisquiliarum NBRC 102429.</title>
        <authorList>
            <person name="Hosoyama A."/>
            <person name="Uohara A."/>
            <person name="Ohji S."/>
            <person name="Ichikawa N."/>
        </authorList>
    </citation>
    <scope>NUCLEOTIDE SEQUENCE [LARGE SCALE GENOMIC DNA]</scope>
    <source>
        <strain evidence="12 13">NBRC 102429</strain>
    </source>
</reference>
<dbReference type="GO" id="GO:0005737">
    <property type="term" value="C:cytoplasm"/>
    <property type="evidence" value="ECO:0007669"/>
    <property type="project" value="InterPro"/>
</dbReference>
<dbReference type="GO" id="GO:0009435">
    <property type="term" value="P:NAD+ biosynthetic process"/>
    <property type="evidence" value="ECO:0007669"/>
    <property type="project" value="UniProtKB-UniRule"/>
</dbReference>
<dbReference type="GO" id="GO:0003952">
    <property type="term" value="F:NAD+ synthase (glutamine-hydrolyzing) activity"/>
    <property type="evidence" value="ECO:0007669"/>
    <property type="project" value="InterPro"/>
</dbReference>
<feature type="binding site" description="in other chain" evidence="8">
    <location>
        <position position="116"/>
    </location>
    <ligand>
        <name>deamido-NAD(+)</name>
        <dbReference type="ChEBI" id="CHEBI:58437"/>
        <note>ligand shared between two neighboring subunits</note>
    </ligand>
</feature>
<dbReference type="RefSeq" id="WP_146936769.1">
    <property type="nucleotide sequence ID" value="NZ_BJXW01000012.1"/>
</dbReference>
<comment type="caution">
    <text evidence="12">The sequence shown here is derived from an EMBL/GenBank/DDBJ whole genome shotgun (WGS) entry which is preliminary data.</text>
</comment>
<organism evidence="12 13">
    <name type="scientific">Cerasibacillus quisquiliarum</name>
    <dbReference type="NCBI Taxonomy" id="227865"/>
    <lineage>
        <taxon>Bacteria</taxon>
        <taxon>Bacillati</taxon>
        <taxon>Bacillota</taxon>
        <taxon>Bacilli</taxon>
        <taxon>Bacillales</taxon>
        <taxon>Bacillaceae</taxon>
        <taxon>Cerasibacillus</taxon>
    </lineage>
</organism>
<feature type="binding site" evidence="8">
    <location>
        <position position="141"/>
    </location>
    <ligand>
        <name>Mg(2+)</name>
        <dbReference type="ChEBI" id="CHEBI:18420"/>
    </ligand>
</feature>
<dbReference type="HAMAP" id="MF_00193">
    <property type="entry name" value="NadE_ammonia_dep"/>
    <property type="match status" value="1"/>
</dbReference>
<evidence type="ECO:0000256" key="5">
    <source>
        <dbReference type="ARBA" id="ARBA00022840"/>
    </source>
</evidence>
<feature type="binding site" evidence="8">
    <location>
        <position position="33"/>
    </location>
    <ligand>
        <name>Mg(2+)</name>
        <dbReference type="ChEBI" id="CHEBI:18420"/>
    </ligand>
</feature>
<feature type="binding site" description="in other chain" evidence="8">
    <location>
        <position position="149"/>
    </location>
    <ligand>
        <name>deamido-NAD(+)</name>
        <dbReference type="ChEBI" id="CHEBI:58437"/>
        <note>ligand shared between two neighboring subunits</note>
    </ligand>
</feature>
<dbReference type="InterPro" id="IPR022310">
    <property type="entry name" value="NAD/GMP_synthase"/>
</dbReference>
<feature type="binding site" evidence="8">
    <location>
        <position position="156"/>
    </location>
    <ligand>
        <name>deamido-NAD(+)</name>
        <dbReference type="ChEBI" id="CHEBI:58437"/>
        <note>ligand shared between two neighboring subunits</note>
    </ligand>
</feature>
<dbReference type="GO" id="GO:0005524">
    <property type="term" value="F:ATP binding"/>
    <property type="evidence" value="ECO:0007669"/>
    <property type="project" value="UniProtKB-UniRule"/>
</dbReference>
<evidence type="ECO:0000256" key="1">
    <source>
        <dbReference type="ARBA" id="ARBA00005859"/>
    </source>
</evidence>
<evidence type="ECO:0000256" key="9">
    <source>
        <dbReference type="RuleBase" id="RU003811"/>
    </source>
</evidence>
<feature type="binding site" evidence="8">
    <location>
        <position position="165"/>
    </location>
    <ligand>
        <name>ATP</name>
        <dbReference type="ChEBI" id="CHEBI:30616"/>
    </ligand>
</feature>
<evidence type="ECO:0000256" key="10">
    <source>
        <dbReference type="RuleBase" id="RU003812"/>
    </source>
</evidence>
<evidence type="ECO:0000256" key="7">
    <source>
        <dbReference type="ARBA" id="ARBA00023027"/>
    </source>
</evidence>
<dbReference type="CDD" id="cd00553">
    <property type="entry name" value="NAD_synthase"/>
    <property type="match status" value="1"/>
</dbReference>
<evidence type="ECO:0000256" key="3">
    <source>
        <dbReference type="ARBA" id="ARBA00022723"/>
    </source>
</evidence>
<comment type="pathway">
    <text evidence="8">Cofactor biosynthesis; NAD(+) biosynthesis; NAD(+) from deamido-NAD(+) (ammonia route): step 1/1.</text>
</comment>
<comment type="catalytic activity">
    <reaction evidence="8 10">
        <text>deamido-NAD(+) + NH4(+) + ATP = AMP + diphosphate + NAD(+) + H(+)</text>
        <dbReference type="Rhea" id="RHEA:21188"/>
        <dbReference type="ChEBI" id="CHEBI:15378"/>
        <dbReference type="ChEBI" id="CHEBI:28938"/>
        <dbReference type="ChEBI" id="CHEBI:30616"/>
        <dbReference type="ChEBI" id="CHEBI:33019"/>
        <dbReference type="ChEBI" id="CHEBI:57540"/>
        <dbReference type="ChEBI" id="CHEBI:58437"/>
        <dbReference type="ChEBI" id="CHEBI:456215"/>
        <dbReference type="EC" id="6.3.1.5"/>
    </reaction>
</comment>
<comment type="subunit">
    <text evidence="8">Homodimer.</text>
</comment>
<dbReference type="Pfam" id="PF02540">
    <property type="entry name" value="NAD_synthase"/>
    <property type="match status" value="1"/>
</dbReference>
<keyword evidence="2 8" id="KW-0436">Ligase</keyword>
<keyword evidence="5 8" id="KW-0067">ATP-binding</keyword>
<keyword evidence="6 8" id="KW-0460">Magnesium</keyword>
<evidence type="ECO:0000313" key="13">
    <source>
        <dbReference type="Proteomes" id="UP000321491"/>
    </source>
</evidence>
<keyword evidence="4 8" id="KW-0547">Nucleotide-binding</keyword>
<keyword evidence="13" id="KW-1185">Reference proteome</keyword>
<gene>
    <name evidence="8" type="primary">nadE</name>
    <name evidence="12" type="ORF">CQU01_12230</name>
</gene>
<evidence type="ECO:0000256" key="6">
    <source>
        <dbReference type="ARBA" id="ARBA00022842"/>
    </source>
</evidence>
<dbReference type="Proteomes" id="UP000321491">
    <property type="component" value="Unassembled WGS sequence"/>
</dbReference>
<proteinExistence type="inferred from homology"/>
<evidence type="ECO:0000256" key="2">
    <source>
        <dbReference type="ARBA" id="ARBA00022598"/>
    </source>
</evidence>
<dbReference type="EC" id="6.3.1.5" evidence="8 10"/>
<feature type="domain" description="NAD/GMP synthase" evidence="11">
    <location>
        <begin position="5"/>
        <end position="238"/>
    </location>
</feature>
<feature type="binding site" evidence="8">
    <location>
        <position position="187"/>
    </location>
    <ligand>
        <name>ATP</name>
        <dbReference type="ChEBI" id="CHEBI:30616"/>
    </ligand>
</feature>
<dbReference type="GO" id="GO:0004359">
    <property type="term" value="F:glutaminase activity"/>
    <property type="evidence" value="ECO:0007669"/>
    <property type="project" value="InterPro"/>
</dbReference>